<feature type="domain" description="Carrier" evidence="1">
    <location>
        <begin position="7"/>
        <end position="88"/>
    </location>
</feature>
<protein>
    <recommendedName>
        <fullName evidence="1">Carrier domain-containing protein</fullName>
    </recommendedName>
</protein>
<reference evidence="2 3" key="1">
    <citation type="submission" date="2018-05" db="EMBL/GenBank/DDBJ databases">
        <title>Micromonosporas from Atacama Desert.</title>
        <authorList>
            <person name="Carro L."/>
            <person name="Golinska P."/>
            <person name="Klenk H.-P."/>
            <person name="Goodfellow M."/>
        </authorList>
    </citation>
    <scope>NUCLEOTIDE SEQUENCE [LARGE SCALE GENOMIC DNA]</scope>
    <source>
        <strain evidence="2 3">4G51</strain>
    </source>
</reference>
<dbReference type="PROSITE" id="PS50075">
    <property type="entry name" value="CARRIER"/>
    <property type="match status" value="1"/>
</dbReference>
<dbReference type="AlphaFoldDB" id="A0A317DDK4"/>
<comment type="caution">
    <text evidence="2">The sequence shown here is derived from an EMBL/GenBank/DDBJ whole genome shotgun (WGS) entry which is preliminary data.</text>
</comment>
<evidence type="ECO:0000313" key="3">
    <source>
        <dbReference type="Proteomes" id="UP000246050"/>
    </source>
</evidence>
<proteinExistence type="predicted"/>
<gene>
    <name evidence="2" type="ORF">DKT69_25695</name>
</gene>
<organism evidence="2 3">
    <name type="scientific">Micromonospora sicca</name>
    <dbReference type="NCBI Taxonomy" id="2202420"/>
    <lineage>
        <taxon>Bacteria</taxon>
        <taxon>Bacillati</taxon>
        <taxon>Actinomycetota</taxon>
        <taxon>Actinomycetes</taxon>
        <taxon>Micromonosporales</taxon>
        <taxon>Micromonosporaceae</taxon>
        <taxon>Micromonospora</taxon>
    </lineage>
</organism>
<dbReference type="OrthoDB" id="4237664at2"/>
<dbReference type="Gene3D" id="1.10.1200.10">
    <property type="entry name" value="ACP-like"/>
    <property type="match status" value="1"/>
</dbReference>
<evidence type="ECO:0000313" key="2">
    <source>
        <dbReference type="EMBL" id="PWR11826.1"/>
    </source>
</evidence>
<dbReference type="InterPro" id="IPR009081">
    <property type="entry name" value="PP-bd_ACP"/>
</dbReference>
<name>A0A317DDK4_9ACTN</name>
<accession>A0A317DDK4</accession>
<sequence>MQHRASPTVEAIVDVIIRLLAEERGESEADVRDALEEQGWEMPIDSLRIVEILVKVEDEFGVEVPADVDSARSTRSVRAFADVVRLACAVEERSQS</sequence>
<dbReference type="EMBL" id="QGKS01000307">
    <property type="protein sequence ID" value="PWR11826.1"/>
    <property type="molecule type" value="Genomic_DNA"/>
</dbReference>
<evidence type="ECO:0000259" key="1">
    <source>
        <dbReference type="PROSITE" id="PS50075"/>
    </source>
</evidence>
<dbReference type="SUPFAM" id="SSF47336">
    <property type="entry name" value="ACP-like"/>
    <property type="match status" value="1"/>
</dbReference>
<dbReference type="Proteomes" id="UP000246050">
    <property type="component" value="Unassembled WGS sequence"/>
</dbReference>
<dbReference type="Pfam" id="PF00550">
    <property type="entry name" value="PP-binding"/>
    <property type="match status" value="1"/>
</dbReference>
<dbReference type="InterPro" id="IPR036736">
    <property type="entry name" value="ACP-like_sf"/>
</dbReference>